<feature type="region of interest" description="Disordered" evidence="1">
    <location>
        <begin position="150"/>
        <end position="175"/>
    </location>
</feature>
<accession>A0A0C3BX21</accession>
<dbReference type="OrthoDB" id="439046at2759"/>
<proteinExistence type="predicted"/>
<evidence type="ECO:0000256" key="1">
    <source>
        <dbReference type="SAM" id="MobiDB-lite"/>
    </source>
</evidence>
<dbReference type="HOGENOM" id="CLU_1073859_0_0_1"/>
<organism evidence="2 3">
    <name type="scientific">Hebeloma cylindrosporum</name>
    <dbReference type="NCBI Taxonomy" id="76867"/>
    <lineage>
        <taxon>Eukaryota</taxon>
        <taxon>Fungi</taxon>
        <taxon>Dikarya</taxon>
        <taxon>Basidiomycota</taxon>
        <taxon>Agaricomycotina</taxon>
        <taxon>Agaricomycetes</taxon>
        <taxon>Agaricomycetidae</taxon>
        <taxon>Agaricales</taxon>
        <taxon>Agaricineae</taxon>
        <taxon>Hymenogastraceae</taxon>
        <taxon>Hebeloma</taxon>
    </lineage>
</organism>
<dbReference type="InterPro" id="IPR036597">
    <property type="entry name" value="Fido-like_dom_sf"/>
</dbReference>
<dbReference type="Gene3D" id="1.10.3290.10">
    <property type="entry name" value="Fido-like domain"/>
    <property type="match status" value="1"/>
</dbReference>
<evidence type="ECO:0008006" key="4">
    <source>
        <dbReference type="Google" id="ProtNLM"/>
    </source>
</evidence>
<dbReference type="AlphaFoldDB" id="A0A0C3BX21"/>
<protein>
    <recommendedName>
        <fullName evidence="4">Fido domain-containing protein</fullName>
    </recommendedName>
</protein>
<dbReference type="Proteomes" id="UP000053424">
    <property type="component" value="Unassembled WGS sequence"/>
</dbReference>
<sequence>MQRLADPYAVVEVDTIAVGLYRKVDTYESKVDREVGNVLRGREKVIEQWKDSLDPEGTGTFLNASKIKNILNDTLTRGRRRRPRNTVVVSGAYKIECSFRDVDKELEYICKIAKVGLLFCSMVKSWRNPFATARWIHVRCHPFEDGNGRMAGTINKRKRSGTRNSHRHTNSLPTYSKKHLPYADARFSYGASENSVSVLGLRGERSLGVSLVQTLRMAGEGRGGNGIGAGGVAYRNVYKGDHGPLLQSMKESIALVKSL</sequence>
<name>A0A0C3BX21_HEBCY</name>
<evidence type="ECO:0000313" key="2">
    <source>
        <dbReference type="EMBL" id="KIM36006.1"/>
    </source>
</evidence>
<reference evidence="2 3" key="1">
    <citation type="submission" date="2014-04" db="EMBL/GenBank/DDBJ databases">
        <authorList>
            <consortium name="DOE Joint Genome Institute"/>
            <person name="Kuo A."/>
            <person name="Gay G."/>
            <person name="Dore J."/>
            <person name="Kohler A."/>
            <person name="Nagy L.G."/>
            <person name="Floudas D."/>
            <person name="Copeland A."/>
            <person name="Barry K.W."/>
            <person name="Cichocki N."/>
            <person name="Veneault-Fourrey C."/>
            <person name="LaButti K."/>
            <person name="Lindquist E.A."/>
            <person name="Lipzen A."/>
            <person name="Lundell T."/>
            <person name="Morin E."/>
            <person name="Murat C."/>
            <person name="Sun H."/>
            <person name="Tunlid A."/>
            <person name="Henrissat B."/>
            <person name="Grigoriev I.V."/>
            <person name="Hibbett D.S."/>
            <person name="Martin F."/>
            <person name="Nordberg H.P."/>
            <person name="Cantor M.N."/>
            <person name="Hua S.X."/>
        </authorList>
    </citation>
    <scope>NUCLEOTIDE SEQUENCE [LARGE SCALE GENOMIC DNA]</scope>
    <source>
        <strain evidence="3">h7</strain>
    </source>
</reference>
<dbReference type="EMBL" id="KN831810">
    <property type="protein sequence ID" value="KIM36006.1"/>
    <property type="molecule type" value="Genomic_DNA"/>
</dbReference>
<dbReference type="STRING" id="686832.A0A0C3BX21"/>
<gene>
    <name evidence="2" type="ORF">M413DRAFT_14222</name>
</gene>
<dbReference type="SUPFAM" id="SSF140931">
    <property type="entry name" value="Fic-like"/>
    <property type="match status" value="1"/>
</dbReference>
<keyword evidence="3" id="KW-1185">Reference proteome</keyword>
<feature type="compositionally biased region" description="Basic residues" evidence="1">
    <location>
        <begin position="155"/>
        <end position="169"/>
    </location>
</feature>
<reference evidence="3" key="2">
    <citation type="submission" date="2015-01" db="EMBL/GenBank/DDBJ databases">
        <title>Evolutionary Origins and Diversification of the Mycorrhizal Mutualists.</title>
        <authorList>
            <consortium name="DOE Joint Genome Institute"/>
            <consortium name="Mycorrhizal Genomics Consortium"/>
            <person name="Kohler A."/>
            <person name="Kuo A."/>
            <person name="Nagy L.G."/>
            <person name="Floudas D."/>
            <person name="Copeland A."/>
            <person name="Barry K.W."/>
            <person name="Cichocki N."/>
            <person name="Veneault-Fourrey C."/>
            <person name="LaButti K."/>
            <person name="Lindquist E.A."/>
            <person name="Lipzen A."/>
            <person name="Lundell T."/>
            <person name="Morin E."/>
            <person name="Murat C."/>
            <person name="Riley R."/>
            <person name="Ohm R."/>
            <person name="Sun H."/>
            <person name="Tunlid A."/>
            <person name="Henrissat B."/>
            <person name="Grigoriev I.V."/>
            <person name="Hibbett D.S."/>
            <person name="Martin F."/>
        </authorList>
    </citation>
    <scope>NUCLEOTIDE SEQUENCE [LARGE SCALE GENOMIC DNA]</scope>
    <source>
        <strain evidence="3">h7</strain>
    </source>
</reference>
<evidence type="ECO:0000313" key="3">
    <source>
        <dbReference type="Proteomes" id="UP000053424"/>
    </source>
</evidence>